<proteinExistence type="predicted"/>
<keyword evidence="2" id="KW-1185">Reference proteome</keyword>
<reference evidence="1 2" key="1">
    <citation type="journal article" date="2021" name="BMC Genomics">
        <title>Datura genome reveals duplications of psychoactive alkaloid biosynthetic genes and high mutation rate following tissue culture.</title>
        <authorList>
            <person name="Rajewski A."/>
            <person name="Carter-House D."/>
            <person name="Stajich J."/>
            <person name="Litt A."/>
        </authorList>
    </citation>
    <scope>NUCLEOTIDE SEQUENCE [LARGE SCALE GENOMIC DNA]</scope>
    <source>
        <strain evidence="1">AR-01</strain>
    </source>
</reference>
<evidence type="ECO:0000313" key="2">
    <source>
        <dbReference type="Proteomes" id="UP000823775"/>
    </source>
</evidence>
<dbReference type="Proteomes" id="UP000823775">
    <property type="component" value="Unassembled WGS sequence"/>
</dbReference>
<accession>A0ABS8SKU3</accession>
<organism evidence="1 2">
    <name type="scientific">Datura stramonium</name>
    <name type="common">Jimsonweed</name>
    <name type="synonym">Common thornapple</name>
    <dbReference type="NCBI Taxonomy" id="4076"/>
    <lineage>
        <taxon>Eukaryota</taxon>
        <taxon>Viridiplantae</taxon>
        <taxon>Streptophyta</taxon>
        <taxon>Embryophyta</taxon>
        <taxon>Tracheophyta</taxon>
        <taxon>Spermatophyta</taxon>
        <taxon>Magnoliopsida</taxon>
        <taxon>eudicotyledons</taxon>
        <taxon>Gunneridae</taxon>
        <taxon>Pentapetalae</taxon>
        <taxon>asterids</taxon>
        <taxon>lamiids</taxon>
        <taxon>Solanales</taxon>
        <taxon>Solanaceae</taxon>
        <taxon>Solanoideae</taxon>
        <taxon>Datureae</taxon>
        <taxon>Datura</taxon>
    </lineage>
</organism>
<evidence type="ECO:0000313" key="1">
    <source>
        <dbReference type="EMBL" id="MCD7459522.1"/>
    </source>
</evidence>
<comment type="caution">
    <text evidence="1">The sequence shown here is derived from an EMBL/GenBank/DDBJ whole genome shotgun (WGS) entry which is preliminary data.</text>
</comment>
<sequence>MEVIAATVVVTGKGLEFRVFGDDSREGKSTGKGAALRPEKEGRQKEVILVKFTGVSGSLRPEGPLSGCLGKSIREHILNNSNKVSISSSYEINKIEK</sequence>
<name>A0ABS8SKU3_DATST</name>
<gene>
    <name evidence="1" type="ORF">HAX54_041168</name>
</gene>
<protein>
    <submittedName>
        <fullName evidence="1">Uncharacterized protein</fullName>
    </submittedName>
</protein>
<dbReference type="EMBL" id="JACEIK010000591">
    <property type="protein sequence ID" value="MCD7459522.1"/>
    <property type="molecule type" value="Genomic_DNA"/>
</dbReference>